<dbReference type="InterPro" id="IPR052664">
    <property type="entry name" value="BTB-MATH_domain_protein"/>
</dbReference>
<dbReference type="Pfam" id="PF00917">
    <property type="entry name" value="MATH"/>
    <property type="match status" value="1"/>
</dbReference>
<feature type="domain" description="BTB" evidence="1">
    <location>
        <begin position="185"/>
        <end position="243"/>
    </location>
</feature>
<comment type="caution">
    <text evidence="2">The sequence shown here is derived from an EMBL/GenBank/DDBJ whole genome shotgun (WGS) entry which is preliminary data.</text>
</comment>
<name>A0A2G5VAE0_9PELO</name>
<protein>
    <recommendedName>
        <fullName evidence="1">BTB domain-containing protein</fullName>
    </recommendedName>
</protein>
<dbReference type="PROSITE" id="PS50097">
    <property type="entry name" value="BTB"/>
    <property type="match status" value="1"/>
</dbReference>
<dbReference type="CDD" id="cd18186">
    <property type="entry name" value="BTB_POZ_ZBTB_KLHL-like"/>
    <property type="match status" value="1"/>
</dbReference>
<dbReference type="AlphaFoldDB" id="A0A2G5VAE0"/>
<accession>A0A2G5VAE0</accession>
<dbReference type="InterPro" id="IPR000210">
    <property type="entry name" value="BTB/POZ_dom"/>
</dbReference>
<dbReference type="EMBL" id="PDUG01000002">
    <property type="protein sequence ID" value="PIC48753.1"/>
    <property type="molecule type" value="Genomic_DNA"/>
</dbReference>
<dbReference type="CDD" id="cd00121">
    <property type="entry name" value="MATH"/>
    <property type="match status" value="1"/>
</dbReference>
<organism evidence="2 3">
    <name type="scientific">Caenorhabditis nigoni</name>
    <dbReference type="NCBI Taxonomy" id="1611254"/>
    <lineage>
        <taxon>Eukaryota</taxon>
        <taxon>Metazoa</taxon>
        <taxon>Ecdysozoa</taxon>
        <taxon>Nematoda</taxon>
        <taxon>Chromadorea</taxon>
        <taxon>Rhabditida</taxon>
        <taxon>Rhabditina</taxon>
        <taxon>Rhabditomorpha</taxon>
        <taxon>Rhabditoidea</taxon>
        <taxon>Rhabditidae</taxon>
        <taxon>Peloderinae</taxon>
        <taxon>Caenorhabditis</taxon>
    </lineage>
</organism>
<dbReference type="SUPFAM" id="SSF54695">
    <property type="entry name" value="POZ domain"/>
    <property type="match status" value="1"/>
</dbReference>
<keyword evidence="3" id="KW-1185">Reference proteome</keyword>
<gene>
    <name evidence="2" type="primary">Cnig_chr_II.g7616</name>
    <name evidence="2" type="ORF">B9Z55_007616</name>
</gene>
<reference evidence="3" key="1">
    <citation type="submission" date="2017-10" db="EMBL/GenBank/DDBJ databases">
        <title>Rapid genome shrinkage in a self-fertile nematode reveals novel sperm competition proteins.</title>
        <authorList>
            <person name="Yin D."/>
            <person name="Schwarz E.M."/>
            <person name="Thomas C.G."/>
            <person name="Felde R.L."/>
            <person name="Korf I.F."/>
            <person name="Cutter A.D."/>
            <person name="Schartner C.M."/>
            <person name="Ralston E.J."/>
            <person name="Meyer B.J."/>
            <person name="Haag E.S."/>
        </authorList>
    </citation>
    <scope>NUCLEOTIDE SEQUENCE [LARGE SCALE GENOMIC DNA]</scope>
    <source>
        <strain evidence="3">JU1422</strain>
    </source>
</reference>
<dbReference type="SUPFAM" id="SSF49599">
    <property type="entry name" value="TRAF domain-like"/>
    <property type="match status" value="1"/>
</dbReference>
<evidence type="ECO:0000259" key="1">
    <source>
        <dbReference type="PROSITE" id="PS50097"/>
    </source>
</evidence>
<dbReference type="OrthoDB" id="6359816at2759"/>
<dbReference type="Proteomes" id="UP000230233">
    <property type="component" value="Chromosome II"/>
</dbReference>
<dbReference type="Pfam" id="PF00651">
    <property type="entry name" value="BTB"/>
    <property type="match status" value="1"/>
</dbReference>
<sequence length="340" mass="39779">MFDTPLVIKKCEKFLVKESNKGLKEKLELTGKYRLEELKMTEKEFILKHVFEDVEKLENEEELEGPDEQHFGVDWKINMEKYDNHLGIFLNTDMTEYQEITVDCSMKIVSKNKEKTCSMSISCAFEYQEYRGCPDFIDWKTLEDEYLDDGKLEVEVHVKITKMIEIPEGSLDELRSFGEDMKQFSDVILKINKHQISCSEYLSAHSPYFATLFLGKFQEAEKSEIELKDVDPQNFQDYLEVIYLEDGINDDTVEGILSVADMFDTPIIVEKCEKFLIENSEIELKDKLRLAGKYRLEELKKNCLDQIESKEDIRSVIPENPSGMDHEVLAELFKKLLDFN</sequence>
<dbReference type="InterPro" id="IPR008974">
    <property type="entry name" value="TRAF-like"/>
</dbReference>
<dbReference type="Gene3D" id="3.30.710.10">
    <property type="entry name" value="Potassium Channel Kv1.1, Chain A"/>
    <property type="match status" value="1"/>
</dbReference>
<dbReference type="Gene3D" id="2.60.210.10">
    <property type="entry name" value="Apoptosis, Tumor Necrosis Factor Receptor Associated Protein 2, Chain A"/>
    <property type="match status" value="1"/>
</dbReference>
<dbReference type="InterPro" id="IPR002083">
    <property type="entry name" value="MATH/TRAF_dom"/>
</dbReference>
<evidence type="ECO:0000313" key="2">
    <source>
        <dbReference type="EMBL" id="PIC48753.1"/>
    </source>
</evidence>
<dbReference type="SMART" id="SM00061">
    <property type="entry name" value="MATH"/>
    <property type="match status" value="1"/>
</dbReference>
<dbReference type="PANTHER" id="PTHR22743:SF165">
    <property type="entry name" value="BTB AND MATH DOMAIN CONTAINING-RELATED"/>
    <property type="match status" value="1"/>
</dbReference>
<dbReference type="InterPro" id="IPR011333">
    <property type="entry name" value="SKP1/BTB/POZ_sf"/>
</dbReference>
<proteinExistence type="predicted"/>
<dbReference type="PANTHER" id="PTHR22743">
    <property type="entry name" value="MEPRIN/TRAF-LIKE MATH FAMILY-C.ELEGANS"/>
    <property type="match status" value="1"/>
</dbReference>
<dbReference type="SMART" id="SM00225">
    <property type="entry name" value="BTB"/>
    <property type="match status" value="1"/>
</dbReference>
<evidence type="ECO:0000313" key="3">
    <source>
        <dbReference type="Proteomes" id="UP000230233"/>
    </source>
</evidence>